<protein>
    <submittedName>
        <fullName evidence="1">Uncharacterized protein</fullName>
    </submittedName>
</protein>
<dbReference type="AlphaFoldDB" id="U9UPU8"/>
<gene>
    <name evidence="1" type="ORF">GLOINDRAFT_18411</name>
</gene>
<accession>U9UPU8</accession>
<name>U9UPU8_RHIID</name>
<dbReference type="EMBL" id="KI277224">
    <property type="protein sequence ID" value="ESA20548.1"/>
    <property type="molecule type" value="Genomic_DNA"/>
</dbReference>
<proteinExistence type="predicted"/>
<evidence type="ECO:0000313" key="1">
    <source>
        <dbReference type="EMBL" id="ESA20548.1"/>
    </source>
</evidence>
<reference evidence="1" key="1">
    <citation type="submission" date="2013-07" db="EMBL/GenBank/DDBJ databases">
        <title>The genome of an arbuscular mycorrhizal fungus provides insights into the evolution of the oldest plant symbiosis.</title>
        <authorList>
            <consortium name="DOE Joint Genome Institute"/>
            <person name="Tisserant E."/>
            <person name="Malbreil M."/>
            <person name="Kuo A."/>
            <person name="Kohler A."/>
            <person name="Symeonidi A."/>
            <person name="Balestrini R."/>
            <person name="Charron P."/>
            <person name="Duensing N."/>
            <person name="Frei-dit-Frey N."/>
            <person name="Gianinazzi-Pearson V."/>
            <person name="Gilbert B."/>
            <person name="Handa Y."/>
            <person name="Hijri M."/>
            <person name="Kaul R."/>
            <person name="Kawaguchi M."/>
            <person name="Krajinski F."/>
            <person name="Lammers P."/>
            <person name="Lapierre D."/>
            <person name="Masclaux F.G."/>
            <person name="Murat C."/>
            <person name="Morin E."/>
            <person name="Ndikumana S."/>
            <person name="Pagni M."/>
            <person name="Petitpierre D."/>
            <person name="Requena N."/>
            <person name="Rosikiewicz P."/>
            <person name="Riley R."/>
            <person name="Saito K."/>
            <person name="San Clemente H."/>
            <person name="Shapiro H."/>
            <person name="van Tuinen D."/>
            <person name="Becard G."/>
            <person name="Bonfante P."/>
            <person name="Paszkowski U."/>
            <person name="Shachar-Hill Y."/>
            <person name="Young J.P."/>
            <person name="Sanders I.R."/>
            <person name="Henrissat B."/>
            <person name="Rensing S.A."/>
            <person name="Grigoriev I.V."/>
            <person name="Corradi N."/>
            <person name="Roux C."/>
            <person name="Martin F."/>
        </authorList>
    </citation>
    <scope>NUCLEOTIDE SEQUENCE</scope>
    <source>
        <strain evidence="1">DAOM 197198</strain>
    </source>
</reference>
<sequence>MSILYSDFKKFVVTSISSIERNIRITAYFIINTFFIFSISLKITDYHTQNLLYTAAKNHRPWPGS</sequence>
<organism evidence="1">
    <name type="scientific">Rhizophagus irregularis (strain DAOM 181602 / DAOM 197198 / MUCL 43194)</name>
    <name type="common">Arbuscular mycorrhizal fungus</name>
    <name type="synonym">Glomus intraradices</name>
    <dbReference type="NCBI Taxonomy" id="747089"/>
    <lineage>
        <taxon>Eukaryota</taxon>
        <taxon>Fungi</taxon>
        <taxon>Fungi incertae sedis</taxon>
        <taxon>Mucoromycota</taxon>
        <taxon>Glomeromycotina</taxon>
        <taxon>Glomeromycetes</taxon>
        <taxon>Glomerales</taxon>
        <taxon>Glomeraceae</taxon>
        <taxon>Rhizophagus</taxon>
    </lineage>
</organism>
<dbReference type="HOGENOM" id="CLU_2850800_0_0_1"/>